<evidence type="ECO:0000313" key="1">
    <source>
        <dbReference type="EMBL" id="GIY94654.1"/>
    </source>
</evidence>
<comment type="caution">
    <text evidence="1">The sequence shown here is derived from an EMBL/GenBank/DDBJ whole genome shotgun (WGS) entry which is preliminary data.</text>
</comment>
<evidence type="ECO:0000313" key="2">
    <source>
        <dbReference type="Proteomes" id="UP001054945"/>
    </source>
</evidence>
<gene>
    <name evidence="1" type="ORF">CEXT_169591</name>
</gene>
<accession>A0AAV4XLI4</accession>
<name>A0AAV4XLI4_CAEEX</name>
<proteinExistence type="predicted"/>
<keyword evidence="2" id="KW-1185">Reference proteome</keyword>
<dbReference type="AlphaFoldDB" id="A0AAV4XLI4"/>
<sequence>MAALTIVKCIISSTSRGLLTVPSSYHSVSVRVDANPFDKHFIPHSSEHKFIRRVGVIIIINLINHHRNPEFKSDLIQQVYSIPLDRNVVFYDEDLRRRGNSISSRDRRDRLQATIFFPQLPSERNSLKISFSS</sequence>
<reference evidence="1 2" key="1">
    <citation type="submission" date="2021-06" db="EMBL/GenBank/DDBJ databases">
        <title>Caerostris extrusa draft genome.</title>
        <authorList>
            <person name="Kono N."/>
            <person name="Arakawa K."/>
        </authorList>
    </citation>
    <scope>NUCLEOTIDE SEQUENCE [LARGE SCALE GENOMIC DNA]</scope>
</reference>
<protein>
    <submittedName>
        <fullName evidence="1">Uncharacterized protein</fullName>
    </submittedName>
</protein>
<organism evidence="1 2">
    <name type="scientific">Caerostris extrusa</name>
    <name type="common">Bark spider</name>
    <name type="synonym">Caerostris bankana</name>
    <dbReference type="NCBI Taxonomy" id="172846"/>
    <lineage>
        <taxon>Eukaryota</taxon>
        <taxon>Metazoa</taxon>
        <taxon>Ecdysozoa</taxon>
        <taxon>Arthropoda</taxon>
        <taxon>Chelicerata</taxon>
        <taxon>Arachnida</taxon>
        <taxon>Araneae</taxon>
        <taxon>Araneomorphae</taxon>
        <taxon>Entelegynae</taxon>
        <taxon>Araneoidea</taxon>
        <taxon>Araneidae</taxon>
        <taxon>Caerostris</taxon>
    </lineage>
</organism>
<dbReference type="EMBL" id="BPLR01000413">
    <property type="protein sequence ID" value="GIY94654.1"/>
    <property type="molecule type" value="Genomic_DNA"/>
</dbReference>
<dbReference type="Proteomes" id="UP001054945">
    <property type="component" value="Unassembled WGS sequence"/>
</dbReference>